<name>A0A931BNQ4_9HYPH</name>
<organism evidence="2 3">
    <name type="scientific">Microvirga alba</name>
    <dbReference type="NCBI Taxonomy" id="2791025"/>
    <lineage>
        <taxon>Bacteria</taxon>
        <taxon>Pseudomonadati</taxon>
        <taxon>Pseudomonadota</taxon>
        <taxon>Alphaproteobacteria</taxon>
        <taxon>Hyphomicrobiales</taxon>
        <taxon>Methylobacteriaceae</taxon>
        <taxon>Microvirga</taxon>
    </lineage>
</organism>
<feature type="signal peptide" evidence="1">
    <location>
        <begin position="1"/>
        <end position="26"/>
    </location>
</feature>
<keyword evidence="1" id="KW-0732">Signal</keyword>
<gene>
    <name evidence="2" type="ORF">I2H38_00475</name>
</gene>
<evidence type="ECO:0000313" key="3">
    <source>
        <dbReference type="Proteomes" id="UP000599312"/>
    </source>
</evidence>
<evidence type="ECO:0008006" key="4">
    <source>
        <dbReference type="Google" id="ProtNLM"/>
    </source>
</evidence>
<accession>A0A931BNQ4</accession>
<comment type="caution">
    <text evidence="2">The sequence shown here is derived from an EMBL/GenBank/DDBJ whole genome shotgun (WGS) entry which is preliminary data.</text>
</comment>
<dbReference type="Proteomes" id="UP000599312">
    <property type="component" value="Unassembled WGS sequence"/>
</dbReference>
<dbReference type="EMBL" id="JADQDO010000001">
    <property type="protein sequence ID" value="MBF9231843.1"/>
    <property type="molecule type" value="Genomic_DNA"/>
</dbReference>
<feature type="chain" id="PRO_5037965901" description="Sulfur globule protein" evidence="1">
    <location>
        <begin position="27"/>
        <end position="87"/>
    </location>
</feature>
<protein>
    <recommendedName>
        <fullName evidence="4">Sulfur globule protein</fullName>
    </recommendedName>
</protein>
<dbReference type="AlphaFoldDB" id="A0A931BNQ4"/>
<reference evidence="2" key="1">
    <citation type="submission" date="2020-11" db="EMBL/GenBank/DDBJ databases">
        <authorList>
            <person name="Kim M.K."/>
        </authorList>
    </citation>
    <scope>NUCLEOTIDE SEQUENCE</scope>
    <source>
        <strain evidence="2">BT350</strain>
    </source>
</reference>
<evidence type="ECO:0000256" key="1">
    <source>
        <dbReference type="SAM" id="SignalP"/>
    </source>
</evidence>
<sequence>MRKILFGFVGLAALGLGSLASQPASAQPYQPGYGRYDHRPPGAYGRPHYRRPPGHYRPAYVAPRCWTRMQRYWNGFVWVQRPVRVCR</sequence>
<evidence type="ECO:0000313" key="2">
    <source>
        <dbReference type="EMBL" id="MBF9231843.1"/>
    </source>
</evidence>
<dbReference type="RefSeq" id="WP_196269845.1">
    <property type="nucleotide sequence ID" value="NZ_JADQDO010000001.1"/>
</dbReference>
<keyword evidence="3" id="KW-1185">Reference proteome</keyword>
<proteinExistence type="predicted"/>